<organism evidence="2 3">
    <name type="scientific">Cucumis sativus</name>
    <name type="common">Cucumber</name>
    <dbReference type="NCBI Taxonomy" id="3659"/>
    <lineage>
        <taxon>Eukaryota</taxon>
        <taxon>Viridiplantae</taxon>
        <taxon>Streptophyta</taxon>
        <taxon>Embryophyta</taxon>
        <taxon>Tracheophyta</taxon>
        <taxon>Spermatophyta</taxon>
        <taxon>Magnoliopsida</taxon>
        <taxon>eudicotyledons</taxon>
        <taxon>Gunneridae</taxon>
        <taxon>Pentapetalae</taxon>
        <taxon>rosids</taxon>
        <taxon>fabids</taxon>
        <taxon>Cucurbitales</taxon>
        <taxon>Cucurbitaceae</taxon>
        <taxon>Benincaseae</taxon>
        <taxon>Cucumis</taxon>
    </lineage>
</organism>
<feature type="region of interest" description="Disordered" evidence="1">
    <location>
        <begin position="1"/>
        <end position="21"/>
    </location>
</feature>
<proteinExistence type="predicted"/>
<dbReference type="EMBL" id="CM002928">
    <property type="protein sequence ID" value="KGN44124.1"/>
    <property type="molecule type" value="Genomic_DNA"/>
</dbReference>
<gene>
    <name evidence="2" type="ORF">Csa_7G197800</name>
</gene>
<keyword evidence="3" id="KW-1185">Reference proteome</keyword>
<reference evidence="2 3" key="1">
    <citation type="journal article" date="2009" name="Nat. Genet.">
        <title>The genome of the cucumber, Cucumis sativus L.</title>
        <authorList>
            <person name="Huang S."/>
            <person name="Li R."/>
            <person name="Zhang Z."/>
            <person name="Li L."/>
            <person name="Gu X."/>
            <person name="Fan W."/>
            <person name="Lucas W.J."/>
            <person name="Wang X."/>
            <person name="Xie B."/>
            <person name="Ni P."/>
            <person name="Ren Y."/>
            <person name="Zhu H."/>
            <person name="Li J."/>
            <person name="Lin K."/>
            <person name="Jin W."/>
            <person name="Fei Z."/>
            <person name="Li G."/>
            <person name="Staub J."/>
            <person name="Kilian A."/>
            <person name="van der Vossen E.A."/>
            <person name="Wu Y."/>
            <person name="Guo J."/>
            <person name="He J."/>
            <person name="Jia Z."/>
            <person name="Ren Y."/>
            <person name="Tian G."/>
            <person name="Lu Y."/>
            <person name="Ruan J."/>
            <person name="Qian W."/>
            <person name="Wang M."/>
            <person name="Huang Q."/>
            <person name="Li B."/>
            <person name="Xuan Z."/>
            <person name="Cao J."/>
            <person name="Asan"/>
            <person name="Wu Z."/>
            <person name="Zhang J."/>
            <person name="Cai Q."/>
            <person name="Bai Y."/>
            <person name="Zhao B."/>
            <person name="Han Y."/>
            <person name="Li Y."/>
            <person name="Li X."/>
            <person name="Wang S."/>
            <person name="Shi Q."/>
            <person name="Liu S."/>
            <person name="Cho W.K."/>
            <person name="Kim J.Y."/>
            <person name="Xu Y."/>
            <person name="Heller-Uszynska K."/>
            <person name="Miao H."/>
            <person name="Cheng Z."/>
            <person name="Zhang S."/>
            <person name="Wu J."/>
            <person name="Yang Y."/>
            <person name="Kang H."/>
            <person name="Li M."/>
            <person name="Liang H."/>
            <person name="Ren X."/>
            <person name="Shi Z."/>
            <person name="Wen M."/>
            <person name="Jian M."/>
            <person name="Yang H."/>
            <person name="Zhang G."/>
            <person name="Yang Z."/>
            <person name="Chen R."/>
            <person name="Liu S."/>
            <person name="Li J."/>
            <person name="Ma L."/>
            <person name="Liu H."/>
            <person name="Zhou Y."/>
            <person name="Zhao J."/>
            <person name="Fang X."/>
            <person name="Li G."/>
            <person name="Fang L."/>
            <person name="Li Y."/>
            <person name="Liu D."/>
            <person name="Zheng H."/>
            <person name="Zhang Y."/>
            <person name="Qin N."/>
            <person name="Li Z."/>
            <person name="Yang G."/>
            <person name="Yang S."/>
            <person name="Bolund L."/>
            <person name="Kristiansen K."/>
            <person name="Zheng H."/>
            <person name="Li S."/>
            <person name="Zhang X."/>
            <person name="Yang H."/>
            <person name="Wang J."/>
            <person name="Sun R."/>
            <person name="Zhang B."/>
            <person name="Jiang S."/>
            <person name="Wang J."/>
            <person name="Du Y."/>
            <person name="Li S."/>
        </authorList>
    </citation>
    <scope>NUCLEOTIDE SEQUENCE [LARGE SCALE GENOMIC DNA]</scope>
    <source>
        <strain evidence="3">cv. 9930</strain>
    </source>
</reference>
<evidence type="ECO:0000256" key="1">
    <source>
        <dbReference type="SAM" id="MobiDB-lite"/>
    </source>
</evidence>
<dbReference type="Gramene" id="KGN44124">
    <property type="protein sequence ID" value="KGN44124"/>
    <property type="gene ID" value="Csa_7G197800"/>
</dbReference>
<evidence type="ECO:0000313" key="2">
    <source>
        <dbReference type="EMBL" id="KGN44124.1"/>
    </source>
</evidence>
<dbReference type="Proteomes" id="UP000029981">
    <property type="component" value="Chromosome 7"/>
</dbReference>
<reference evidence="2 3" key="4">
    <citation type="journal article" date="2011" name="BMC Genomics">
        <title>RNA-Seq improves annotation of protein-coding genes in the cucumber genome.</title>
        <authorList>
            <person name="Li Z."/>
            <person name="Zhang Z."/>
            <person name="Yan P."/>
            <person name="Huang S."/>
            <person name="Fei Z."/>
            <person name="Lin K."/>
        </authorList>
    </citation>
    <scope>NUCLEOTIDE SEQUENCE [LARGE SCALE GENOMIC DNA]</scope>
    <source>
        <strain evidence="3">cv. 9930</strain>
    </source>
</reference>
<accession>A0A0A0K5A5</accession>
<dbReference type="AlphaFoldDB" id="A0A0A0K5A5"/>
<evidence type="ECO:0000313" key="3">
    <source>
        <dbReference type="Proteomes" id="UP000029981"/>
    </source>
</evidence>
<reference evidence="2 3" key="3">
    <citation type="journal article" date="2010" name="BMC Genomics">
        <title>Transcriptome sequencing and comparative analysis of cucumber flowers with different sex types.</title>
        <authorList>
            <person name="Guo S."/>
            <person name="Zheng Y."/>
            <person name="Joung J.G."/>
            <person name="Liu S."/>
            <person name="Zhang Z."/>
            <person name="Crasta O.R."/>
            <person name="Sobral B.W."/>
            <person name="Xu Y."/>
            <person name="Huang S."/>
            <person name="Fei Z."/>
        </authorList>
    </citation>
    <scope>NUCLEOTIDE SEQUENCE [LARGE SCALE GENOMIC DNA]</scope>
    <source>
        <strain evidence="3">cv. 9930</strain>
    </source>
</reference>
<feature type="compositionally biased region" description="Basic and acidic residues" evidence="1">
    <location>
        <begin position="1"/>
        <end position="20"/>
    </location>
</feature>
<reference evidence="2 3" key="2">
    <citation type="journal article" date="2009" name="PLoS ONE">
        <title>An integrated genetic and cytogenetic map of the cucumber genome.</title>
        <authorList>
            <person name="Ren Y."/>
            <person name="Zhang Z."/>
            <person name="Liu J."/>
            <person name="Staub J.E."/>
            <person name="Han Y."/>
            <person name="Cheng Z."/>
            <person name="Li X."/>
            <person name="Lu J."/>
            <person name="Miao H."/>
            <person name="Kang H."/>
            <person name="Xie B."/>
            <person name="Gu X."/>
            <person name="Wang X."/>
            <person name="Du Y."/>
            <person name="Jin W."/>
            <person name="Huang S."/>
        </authorList>
    </citation>
    <scope>NUCLEOTIDE SEQUENCE [LARGE SCALE GENOMIC DNA]</scope>
    <source>
        <strain evidence="3">cv. 9930</strain>
    </source>
</reference>
<name>A0A0A0K5A5_CUCSA</name>
<sequence length="97" mass="11189">MKTTPEWRRRNQSGSRKDSYNDCQSIRKNLAKYEKASGQTINRGKFVIIASKNIAHEKLKVIEDWLGVNHVKSFGMYLGLPANNYQDRNQVFKGVKS</sequence>
<protein>
    <submittedName>
        <fullName evidence="2">Uncharacterized protein</fullName>
    </submittedName>
</protein>